<proteinExistence type="predicted"/>
<protein>
    <submittedName>
        <fullName evidence="1">Uncharacterized protein</fullName>
    </submittedName>
</protein>
<organism evidence="1 2">
    <name type="scientific">Cylindrotheca closterium</name>
    <dbReference type="NCBI Taxonomy" id="2856"/>
    <lineage>
        <taxon>Eukaryota</taxon>
        <taxon>Sar</taxon>
        <taxon>Stramenopiles</taxon>
        <taxon>Ochrophyta</taxon>
        <taxon>Bacillariophyta</taxon>
        <taxon>Bacillariophyceae</taxon>
        <taxon>Bacillariophycidae</taxon>
        <taxon>Bacillariales</taxon>
        <taxon>Bacillariaceae</taxon>
        <taxon>Cylindrotheca</taxon>
    </lineage>
</organism>
<sequence length="318" mass="37304">MRSHTYEQVLDEYLHRFEEIQAMGTTADIGVQATQDFVLIRMRIPLLLAALGYDDLAITEVAVMMDFYGGTPRIPRTKFDDVIQDLFEERGEGYEAWPTCFILPVVLVKLRLVLGWRSYITFVSRTNRFPEDVRLCIGEFLIGHVIRASTATLYLEQKQQLRRAISLIKQQDDDFASILREHQYNEDDEENDHAEDLLSYIYENDDYGFNDYGLFQFFRGCFRDTEAMKALAAKFISEEELEDGEEMTWERRPSVLRTKKEESKDFIQKKKLEDGIEISWERNNQTCLKSISTGFASEDELEDDWEPMQANWLSVKER</sequence>
<keyword evidence="2" id="KW-1185">Reference proteome</keyword>
<gene>
    <name evidence="1" type="ORF">CYCCA115_LOCUS754</name>
</gene>
<accession>A0AAD2CBY5</accession>
<evidence type="ECO:0000313" key="2">
    <source>
        <dbReference type="Proteomes" id="UP001295423"/>
    </source>
</evidence>
<comment type="caution">
    <text evidence="1">The sequence shown here is derived from an EMBL/GenBank/DDBJ whole genome shotgun (WGS) entry which is preliminary data.</text>
</comment>
<evidence type="ECO:0000313" key="1">
    <source>
        <dbReference type="EMBL" id="CAJ1916604.1"/>
    </source>
</evidence>
<name>A0AAD2CBY5_9STRA</name>
<dbReference type="Proteomes" id="UP001295423">
    <property type="component" value="Unassembled WGS sequence"/>
</dbReference>
<reference evidence="1" key="1">
    <citation type="submission" date="2023-08" db="EMBL/GenBank/DDBJ databases">
        <authorList>
            <person name="Audoor S."/>
            <person name="Bilcke G."/>
        </authorList>
    </citation>
    <scope>NUCLEOTIDE SEQUENCE</scope>
</reference>
<dbReference type="EMBL" id="CAKOGP040000001">
    <property type="protein sequence ID" value="CAJ1916604.1"/>
    <property type="molecule type" value="Genomic_DNA"/>
</dbReference>
<dbReference type="AlphaFoldDB" id="A0AAD2CBY5"/>